<gene>
    <name evidence="2" type="ORF">A2619_00015</name>
</gene>
<organism evidence="2 3">
    <name type="scientific">candidate division WWE3 bacterium RIFOXYD1_FULL_39_9</name>
    <dbReference type="NCBI Taxonomy" id="1802649"/>
    <lineage>
        <taxon>Bacteria</taxon>
        <taxon>Katanobacteria</taxon>
    </lineage>
</organism>
<protein>
    <submittedName>
        <fullName evidence="2">Uncharacterized protein</fullName>
    </submittedName>
</protein>
<evidence type="ECO:0000313" key="2">
    <source>
        <dbReference type="EMBL" id="OGC76443.1"/>
    </source>
</evidence>
<feature type="transmembrane region" description="Helical" evidence="1">
    <location>
        <begin position="127"/>
        <end position="151"/>
    </location>
</feature>
<evidence type="ECO:0000313" key="3">
    <source>
        <dbReference type="Proteomes" id="UP000176815"/>
    </source>
</evidence>
<dbReference type="Proteomes" id="UP000176815">
    <property type="component" value="Unassembled WGS sequence"/>
</dbReference>
<comment type="caution">
    <text evidence="2">The sequence shown here is derived from an EMBL/GenBank/DDBJ whole genome shotgun (WGS) entry which is preliminary data.</text>
</comment>
<sequence length="184" mass="20156">MADGKYKNAREGLKTGKRLAQANYNHISRQFPDTIYGGTNDPTSYEGNPIARGAISELLSKDDPDKTFLAAKLAFSSGDLDKLSIQRRIKSSYEKALKDADEEQARHIYVLMQTTDKLTRKQKESPLVGKIALFLAILAGGIGITLMTPTLTGNVVGNNSTSSFLGSVLILVGLTGSYFYFRER</sequence>
<proteinExistence type="predicted"/>
<dbReference type="EMBL" id="MEWG01000043">
    <property type="protein sequence ID" value="OGC76443.1"/>
    <property type="molecule type" value="Genomic_DNA"/>
</dbReference>
<keyword evidence="1" id="KW-0472">Membrane</keyword>
<feature type="transmembrane region" description="Helical" evidence="1">
    <location>
        <begin position="163"/>
        <end position="181"/>
    </location>
</feature>
<dbReference type="AlphaFoldDB" id="A0A1F4X5N9"/>
<reference evidence="2 3" key="1">
    <citation type="journal article" date="2016" name="Nat. Commun.">
        <title>Thousands of microbial genomes shed light on interconnected biogeochemical processes in an aquifer system.</title>
        <authorList>
            <person name="Anantharaman K."/>
            <person name="Brown C.T."/>
            <person name="Hug L.A."/>
            <person name="Sharon I."/>
            <person name="Castelle C.J."/>
            <person name="Probst A.J."/>
            <person name="Thomas B.C."/>
            <person name="Singh A."/>
            <person name="Wilkins M.J."/>
            <person name="Karaoz U."/>
            <person name="Brodie E.L."/>
            <person name="Williams K.H."/>
            <person name="Hubbard S.S."/>
            <person name="Banfield J.F."/>
        </authorList>
    </citation>
    <scope>NUCLEOTIDE SEQUENCE [LARGE SCALE GENOMIC DNA]</scope>
</reference>
<evidence type="ECO:0000256" key="1">
    <source>
        <dbReference type="SAM" id="Phobius"/>
    </source>
</evidence>
<accession>A0A1F4X5N9</accession>
<keyword evidence="1" id="KW-1133">Transmembrane helix</keyword>
<name>A0A1F4X5N9_UNCKA</name>
<keyword evidence="1" id="KW-0812">Transmembrane</keyword>